<reference evidence="2 3" key="2">
    <citation type="submission" date="2018-11" db="EMBL/GenBank/DDBJ databases">
        <authorList>
            <consortium name="Pathogen Informatics"/>
        </authorList>
    </citation>
    <scope>NUCLEOTIDE SEQUENCE [LARGE SCALE GENOMIC DNA]</scope>
</reference>
<gene>
    <name evidence="2" type="ORF">SBAD_LOCUS1829</name>
</gene>
<dbReference type="Proteomes" id="UP000270296">
    <property type="component" value="Unassembled WGS sequence"/>
</dbReference>
<reference evidence="4" key="1">
    <citation type="submission" date="2016-06" db="UniProtKB">
        <authorList>
            <consortium name="WormBaseParasite"/>
        </authorList>
    </citation>
    <scope>IDENTIFICATION</scope>
</reference>
<dbReference type="EMBL" id="UZAM01006968">
    <property type="protein sequence ID" value="VDO95612.1"/>
    <property type="molecule type" value="Genomic_DNA"/>
</dbReference>
<feature type="region of interest" description="Disordered" evidence="1">
    <location>
        <begin position="74"/>
        <end position="97"/>
    </location>
</feature>
<evidence type="ECO:0000313" key="4">
    <source>
        <dbReference type="WBParaSite" id="SBAD_0000191701-mRNA-1"/>
    </source>
</evidence>
<dbReference type="AlphaFoldDB" id="A0A183IDY5"/>
<name>A0A183IDY5_9BILA</name>
<organism evidence="4">
    <name type="scientific">Soboliphyme baturini</name>
    <dbReference type="NCBI Taxonomy" id="241478"/>
    <lineage>
        <taxon>Eukaryota</taxon>
        <taxon>Metazoa</taxon>
        <taxon>Ecdysozoa</taxon>
        <taxon>Nematoda</taxon>
        <taxon>Enoplea</taxon>
        <taxon>Dorylaimia</taxon>
        <taxon>Dioctophymatida</taxon>
        <taxon>Dioctophymatoidea</taxon>
        <taxon>Soboliphymatidae</taxon>
        <taxon>Soboliphyme</taxon>
    </lineage>
</organism>
<evidence type="ECO:0000313" key="3">
    <source>
        <dbReference type="Proteomes" id="UP000270296"/>
    </source>
</evidence>
<feature type="compositionally biased region" description="Basic and acidic residues" evidence="1">
    <location>
        <begin position="74"/>
        <end position="91"/>
    </location>
</feature>
<dbReference type="OrthoDB" id="5786298at2759"/>
<evidence type="ECO:0000313" key="2">
    <source>
        <dbReference type="EMBL" id="VDO95612.1"/>
    </source>
</evidence>
<sequence>MAFWNNFLPLLHESGKTESNPEHHLLPQHYLKSSYFGVVKQKNGHTKIPFIPPPLPPTPIPQELTTLLQQRKMSEMNASKKESQINAERDKQRRSKKLNVSGAVMDEQGGYDMGTVNTFSLANPANIVPQRMPLTQAPLAAMNPTLEPMVSLQDGDIHPLLRSIHQPHQLHSGSVITEHEPLLNQKVISPVCPRHSKHATSNTLEEIQV</sequence>
<keyword evidence="3" id="KW-1185">Reference proteome</keyword>
<evidence type="ECO:0000256" key="1">
    <source>
        <dbReference type="SAM" id="MobiDB-lite"/>
    </source>
</evidence>
<protein>
    <submittedName>
        <fullName evidence="4">Ovule protein</fullName>
    </submittedName>
</protein>
<dbReference type="WBParaSite" id="SBAD_0000191701-mRNA-1">
    <property type="protein sequence ID" value="SBAD_0000191701-mRNA-1"/>
    <property type="gene ID" value="SBAD_0000191701"/>
</dbReference>
<accession>A0A183IDY5</accession>
<proteinExistence type="predicted"/>